<keyword evidence="4" id="KW-0418">Kinase</keyword>
<evidence type="ECO:0000256" key="1">
    <source>
        <dbReference type="ARBA" id="ARBA00012513"/>
    </source>
</evidence>
<keyword evidence="9" id="KW-1185">Reference proteome</keyword>
<dbReference type="Pfam" id="PF00069">
    <property type="entry name" value="Pkinase"/>
    <property type="match status" value="1"/>
</dbReference>
<dbReference type="PROSITE" id="PS50011">
    <property type="entry name" value="PROTEIN_KINASE_DOM"/>
    <property type="match status" value="1"/>
</dbReference>
<feature type="compositionally biased region" description="Basic and acidic residues" evidence="6">
    <location>
        <begin position="475"/>
        <end position="490"/>
    </location>
</feature>
<evidence type="ECO:0000256" key="3">
    <source>
        <dbReference type="ARBA" id="ARBA00022741"/>
    </source>
</evidence>
<dbReference type="Proteomes" id="UP001515480">
    <property type="component" value="Unassembled WGS sequence"/>
</dbReference>
<dbReference type="SUPFAM" id="SSF63748">
    <property type="entry name" value="Tudor/PWWP/MBT"/>
    <property type="match status" value="1"/>
</dbReference>
<evidence type="ECO:0000256" key="2">
    <source>
        <dbReference type="ARBA" id="ARBA00022679"/>
    </source>
</evidence>
<sequence length="553" mass="61291">MPSPVASKERERGFASERDKVPPSSRRIEPSCRGVPSGADLPNFREQGFDVIAELTHRTNTQVFKAVQVRSEEERWREESGAVCALKRIGLADLKLTPEAEERVMQEANSLRSLRHVNLAPLHTVFRFEDSLCCATELADLGTVHHLIYTTKERGHRLPVELVWHLFIQICQGIAHLHRCGVVHRALKTRNLLLFPESFFSHSQFKYRCKIVDIGLPELQRHSRLSALNGSMLRYLAPEVLRREAQDDKVDVWALGCVLHEMATLSHAFNSTSAIQRADHVPFADDLAPEFAQILRRVFQVDPRQRPTAAELLQLPSVRSRAAAMPFAEALDVPPQLLPDAIAEALVADGAGLIAAGMGAVFVPGPETWLPAGVPCWAQRASDGLWYQAVVYSQVDADCYLVQLRDNDRIELVWFDGLRVVYPHEAGREMGGALPVLHLDANSTDISAHGCALKAAIDLKKETEQWDSEPSSNEARSRTPARRDLSSVREVEDSCMVMPSSSCINRTPLGAGPEASAATMDPSFRQSGADFLKDDGLPATPRQTTKSRTCIVL</sequence>
<dbReference type="InterPro" id="IPR011009">
    <property type="entry name" value="Kinase-like_dom_sf"/>
</dbReference>
<dbReference type="InterPro" id="IPR000719">
    <property type="entry name" value="Prot_kinase_dom"/>
</dbReference>
<evidence type="ECO:0000313" key="8">
    <source>
        <dbReference type="EMBL" id="KAL1495843.1"/>
    </source>
</evidence>
<keyword evidence="5" id="KW-0067">ATP-binding</keyword>
<evidence type="ECO:0000259" key="7">
    <source>
        <dbReference type="PROSITE" id="PS50011"/>
    </source>
</evidence>
<evidence type="ECO:0000256" key="4">
    <source>
        <dbReference type="ARBA" id="ARBA00022777"/>
    </source>
</evidence>
<accession>A0AB34IEH6</accession>
<evidence type="ECO:0000313" key="9">
    <source>
        <dbReference type="Proteomes" id="UP001515480"/>
    </source>
</evidence>
<reference evidence="8 9" key="1">
    <citation type="journal article" date="2024" name="Science">
        <title>Giant polyketide synthase enzymes in the biosynthesis of giant marine polyether toxins.</title>
        <authorList>
            <person name="Fallon T.R."/>
            <person name="Shende V.V."/>
            <person name="Wierzbicki I.H."/>
            <person name="Pendleton A.L."/>
            <person name="Watervoot N.F."/>
            <person name="Auber R.P."/>
            <person name="Gonzalez D.J."/>
            <person name="Wisecaver J.H."/>
            <person name="Moore B.S."/>
        </authorList>
    </citation>
    <scope>NUCLEOTIDE SEQUENCE [LARGE SCALE GENOMIC DNA]</scope>
    <source>
        <strain evidence="8 9">12B1</strain>
    </source>
</reference>
<keyword evidence="3" id="KW-0547">Nucleotide-binding</keyword>
<dbReference type="InterPro" id="IPR050660">
    <property type="entry name" value="NEK_Ser/Thr_kinase"/>
</dbReference>
<feature type="region of interest" description="Disordered" evidence="6">
    <location>
        <begin position="1"/>
        <end position="39"/>
    </location>
</feature>
<feature type="region of interest" description="Disordered" evidence="6">
    <location>
        <begin position="502"/>
        <end position="548"/>
    </location>
</feature>
<feature type="region of interest" description="Disordered" evidence="6">
    <location>
        <begin position="462"/>
        <end position="490"/>
    </location>
</feature>
<feature type="domain" description="Protein kinase" evidence="7">
    <location>
        <begin position="49"/>
        <end position="318"/>
    </location>
</feature>
<name>A0AB34IEH6_PRYPA</name>
<dbReference type="PANTHER" id="PTHR43671">
    <property type="entry name" value="SERINE/THREONINE-PROTEIN KINASE NEK"/>
    <property type="match status" value="1"/>
</dbReference>
<dbReference type="GO" id="GO:0004674">
    <property type="term" value="F:protein serine/threonine kinase activity"/>
    <property type="evidence" value="ECO:0007669"/>
    <property type="project" value="UniProtKB-EC"/>
</dbReference>
<feature type="compositionally biased region" description="Basic and acidic residues" evidence="6">
    <location>
        <begin position="7"/>
        <end position="30"/>
    </location>
</feature>
<dbReference type="SUPFAM" id="SSF56112">
    <property type="entry name" value="Protein kinase-like (PK-like)"/>
    <property type="match status" value="1"/>
</dbReference>
<dbReference type="EMBL" id="JBGBPQ010000031">
    <property type="protein sequence ID" value="KAL1495843.1"/>
    <property type="molecule type" value="Genomic_DNA"/>
</dbReference>
<gene>
    <name evidence="8" type="ORF">AB1Y20_016702</name>
</gene>
<dbReference type="GO" id="GO:0005524">
    <property type="term" value="F:ATP binding"/>
    <property type="evidence" value="ECO:0007669"/>
    <property type="project" value="UniProtKB-KW"/>
</dbReference>
<organism evidence="8 9">
    <name type="scientific">Prymnesium parvum</name>
    <name type="common">Toxic golden alga</name>
    <dbReference type="NCBI Taxonomy" id="97485"/>
    <lineage>
        <taxon>Eukaryota</taxon>
        <taxon>Haptista</taxon>
        <taxon>Haptophyta</taxon>
        <taxon>Prymnesiophyceae</taxon>
        <taxon>Prymnesiales</taxon>
        <taxon>Prymnesiaceae</taxon>
        <taxon>Prymnesium</taxon>
    </lineage>
</organism>
<evidence type="ECO:0000256" key="5">
    <source>
        <dbReference type="ARBA" id="ARBA00022840"/>
    </source>
</evidence>
<proteinExistence type="predicted"/>
<comment type="caution">
    <text evidence="8">The sequence shown here is derived from an EMBL/GenBank/DDBJ whole genome shotgun (WGS) entry which is preliminary data.</text>
</comment>
<protein>
    <recommendedName>
        <fullName evidence="1">non-specific serine/threonine protein kinase</fullName>
        <ecNumber evidence="1">2.7.11.1</ecNumber>
    </recommendedName>
</protein>
<dbReference type="Gene3D" id="1.10.510.10">
    <property type="entry name" value="Transferase(Phosphotransferase) domain 1"/>
    <property type="match status" value="1"/>
</dbReference>
<keyword evidence="2" id="KW-0808">Transferase</keyword>
<dbReference type="AlphaFoldDB" id="A0AB34IEH6"/>
<evidence type="ECO:0000256" key="6">
    <source>
        <dbReference type="SAM" id="MobiDB-lite"/>
    </source>
</evidence>
<dbReference type="EC" id="2.7.11.1" evidence="1"/>
<dbReference type="PANTHER" id="PTHR43671:SF13">
    <property type="entry name" value="SERINE_THREONINE-PROTEIN KINASE NEK2"/>
    <property type="match status" value="1"/>
</dbReference>